<dbReference type="CDD" id="cd06464">
    <property type="entry name" value="ACD_sHsps-like"/>
    <property type="match status" value="1"/>
</dbReference>
<dbReference type="InterPro" id="IPR031107">
    <property type="entry name" value="Small_HSP"/>
</dbReference>
<evidence type="ECO:0000313" key="4">
    <source>
        <dbReference type="EMBL" id="KEZ76723.1"/>
    </source>
</evidence>
<proteinExistence type="inferred from homology"/>
<dbReference type="OrthoDB" id="9792695at2"/>
<dbReference type="InterPro" id="IPR002068">
    <property type="entry name" value="A-crystallin/Hsp20_dom"/>
</dbReference>
<name>A0A084IJ39_SALHC</name>
<comment type="caution">
    <text evidence="4">The sequence shown here is derived from an EMBL/GenBank/DDBJ whole genome shotgun (WGS) entry which is preliminary data.</text>
</comment>
<keyword evidence="5" id="KW-1185">Reference proteome</keyword>
<dbReference type="eggNOG" id="COG0071">
    <property type="taxonomic scope" value="Bacteria"/>
</dbReference>
<accession>A0A084IJ39</accession>
<dbReference type="PROSITE" id="PS01031">
    <property type="entry name" value="SHSP"/>
    <property type="match status" value="1"/>
</dbReference>
<dbReference type="EMBL" id="APNK01000023">
    <property type="protein sequence ID" value="KEZ76723.1"/>
    <property type="molecule type" value="Genomic_DNA"/>
</dbReference>
<evidence type="ECO:0000256" key="2">
    <source>
        <dbReference type="RuleBase" id="RU003616"/>
    </source>
</evidence>
<dbReference type="InterPro" id="IPR008978">
    <property type="entry name" value="HSP20-like_chaperone"/>
</dbReference>
<gene>
    <name evidence="4" type="ORF">C41B8_13345</name>
</gene>
<organism evidence="4 5">
    <name type="scientific">Salinisphaera hydrothermalis (strain C41B8)</name>
    <dbReference type="NCBI Taxonomy" id="1304275"/>
    <lineage>
        <taxon>Bacteria</taxon>
        <taxon>Pseudomonadati</taxon>
        <taxon>Pseudomonadota</taxon>
        <taxon>Gammaproteobacteria</taxon>
        <taxon>Salinisphaerales</taxon>
        <taxon>Salinisphaeraceae</taxon>
        <taxon>Salinisphaera</taxon>
    </lineage>
</organism>
<keyword evidence="4" id="KW-0346">Stress response</keyword>
<sequence>MDLMTWNPLREIDDMFKRGGMRALDRDEWMPVVDIREKKKEYVIRADVPGVNREDIHLTVDKGVLKLSGERRWEHEEKDEKQHRRESYYGQFTRSFSLPDNADGHKIQAKYRDGVVEIRMPKTADNSGAHTEIAIE</sequence>
<dbReference type="Gene3D" id="2.60.40.790">
    <property type="match status" value="1"/>
</dbReference>
<evidence type="ECO:0000256" key="1">
    <source>
        <dbReference type="PROSITE-ProRule" id="PRU00285"/>
    </source>
</evidence>
<evidence type="ECO:0000259" key="3">
    <source>
        <dbReference type="PROSITE" id="PS01031"/>
    </source>
</evidence>
<dbReference type="Proteomes" id="UP000028302">
    <property type="component" value="Unassembled WGS sequence"/>
</dbReference>
<comment type="similarity">
    <text evidence="1 2">Belongs to the small heat shock protein (HSP20) family.</text>
</comment>
<feature type="domain" description="SHSP" evidence="3">
    <location>
        <begin position="23"/>
        <end position="136"/>
    </location>
</feature>
<dbReference type="SUPFAM" id="SSF49764">
    <property type="entry name" value="HSP20-like chaperones"/>
    <property type="match status" value="1"/>
</dbReference>
<protein>
    <submittedName>
        <fullName evidence="4">Low molecular weight heat shock protein (Hsp17)</fullName>
    </submittedName>
</protein>
<dbReference type="AlphaFoldDB" id="A0A084IJ39"/>
<evidence type="ECO:0000313" key="5">
    <source>
        <dbReference type="Proteomes" id="UP000028302"/>
    </source>
</evidence>
<dbReference type="RefSeq" id="WP_037339178.1">
    <property type="nucleotide sequence ID" value="NZ_APNK01000023.1"/>
</dbReference>
<dbReference type="Pfam" id="PF00011">
    <property type="entry name" value="HSP20"/>
    <property type="match status" value="1"/>
</dbReference>
<dbReference type="PANTHER" id="PTHR11527">
    <property type="entry name" value="HEAT-SHOCK PROTEIN 20 FAMILY MEMBER"/>
    <property type="match status" value="1"/>
</dbReference>
<reference evidence="4 5" key="1">
    <citation type="submission" date="2013-03" db="EMBL/GenBank/DDBJ databases">
        <title>Salinisphaera hydrothermalis C41B8 Genome Sequencing.</title>
        <authorList>
            <person name="Li C."/>
            <person name="Lai Q."/>
            <person name="Shao Z."/>
        </authorList>
    </citation>
    <scope>NUCLEOTIDE SEQUENCE [LARGE SCALE GENOMIC DNA]</scope>
    <source>
        <strain evidence="4 5">C41B8</strain>
    </source>
</reference>
<dbReference type="STRING" id="1304275.C41B8_13345"/>